<feature type="compositionally biased region" description="Basic residues" evidence="1">
    <location>
        <begin position="217"/>
        <end position="230"/>
    </location>
</feature>
<evidence type="ECO:0000313" key="3">
    <source>
        <dbReference type="Proteomes" id="UP000008022"/>
    </source>
</evidence>
<organism evidence="2 3">
    <name type="scientific">Oryza rufipogon</name>
    <name type="common">Brownbeard rice</name>
    <name type="synonym">Asian wild rice</name>
    <dbReference type="NCBI Taxonomy" id="4529"/>
    <lineage>
        <taxon>Eukaryota</taxon>
        <taxon>Viridiplantae</taxon>
        <taxon>Streptophyta</taxon>
        <taxon>Embryophyta</taxon>
        <taxon>Tracheophyta</taxon>
        <taxon>Spermatophyta</taxon>
        <taxon>Magnoliopsida</taxon>
        <taxon>Liliopsida</taxon>
        <taxon>Poales</taxon>
        <taxon>Poaceae</taxon>
        <taxon>BOP clade</taxon>
        <taxon>Oryzoideae</taxon>
        <taxon>Oryzeae</taxon>
        <taxon>Oryzinae</taxon>
        <taxon>Oryza</taxon>
    </lineage>
</organism>
<accession>A0A0E0MS89</accession>
<keyword evidence="3" id="KW-1185">Reference proteome</keyword>
<feature type="region of interest" description="Disordered" evidence="1">
    <location>
        <begin position="1"/>
        <end position="124"/>
    </location>
</feature>
<feature type="region of interest" description="Disordered" evidence="1">
    <location>
        <begin position="159"/>
        <end position="190"/>
    </location>
</feature>
<dbReference type="HOGENOM" id="CLU_1028128_0_0_1"/>
<evidence type="ECO:0000313" key="2">
    <source>
        <dbReference type="EnsemblPlants" id="ORUFI01G05660.1"/>
    </source>
</evidence>
<proteinExistence type="predicted"/>
<protein>
    <submittedName>
        <fullName evidence="2">Uncharacterized protein</fullName>
    </submittedName>
</protein>
<feature type="region of interest" description="Disordered" evidence="1">
    <location>
        <begin position="211"/>
        <end position="247"/>
    </location>
</feature>
<feature type="compositionally biased region" description="Low complexity" evidence="1">
    <location>
        <begin position="49"/>
        <end position="63"/>
    </location>
</feature>
<evidence type="ECO:0000256" key="1">
    <source>
        <dbReference type="SAM" id="MobiDB-lite"/>
    </source>
</evidence>
<dbReference type="AlphaFoldDB" id="A0A0E0MS89"/>
<feature type="compositionally biased region" description="Low complexity" evidence="1">
    <location>
        <begin position="73"/>
        <end position="89"/>
    </location>
</feature>
<name>A0A0E0MS89_ORYRU</name>
<dbReference type="Gramene" id="ORUFI01G05660.1">
    <property type="protein sequence ID" value="ORUFI01G05660.1"/>
    <property type="gene ID" value="ORUFI01G05660"/>
</dbReference>
<reference evidence="3" key="1">
    <citation type="submission" date="2013-06" db="EMBL/GenBank/DDBJ databases">
        <authorList>
            <person name="Zhao Q."/>
        </authorList>
    </citation>
    <scope>NUCLEOTIDE SEQUENCE</scope>
    <source>
        <strain evidence="3">cv. W1943</strain>
    </source>
</reference>
<feature type="compositionally biased region" description="Basic residues" evidence="1">
    <location>
        <begin position="90"/>
        <end position="106"/>
    </location>
</feature>
<dbReference type="EnsemblPlants" id="ORUFI01G05660.1">
    <property type="protein sequence ID" value="ORUFI01G05660.1"/>
    <property type="gene ID" value="ORUFI01G05660"/>
</dbReference>
<reference evidence="2" key="2">
    <citation type="submission" date="2015-06" db="UniProtKB">
        <authorList>
            <consortium name="EnsemblPlants"/>
        </authorList>
    </citation>
    <scope>IDENTIFICATION</scope>
</reference>
<sequence>MTPASIPLKAPSKLAAARPTRRGDGREAQRERDVALHRVTWRREGVRYRLSSSHSTAPSSSSQRRPRRRRRSAALVVVVAALPPSSSSQRRSHLRRHRNCRRRSSRGVKVARQPSGAGGQPRRCSVARQQGGQAALGLLLAGSLLRRIAVLDPATAAVDVGDAAPSPRPSESGKLHAGDPATAAVDAGKSKSKSSWTAGCVWLAGLTPTETMIHSGGRGRRRRRRRRRGSKGPYERGGGGDGDQAAKGCMDAAATGAKTGSTLSSGCCAAN</sequence>
<feature type="compositionally biased region" description="Basic and acidic residues" evidence="1">
    <location>
        <begin position="21"/>
        <end position="47"/>
    </location>
</feature>
<dbReference type="Proteomes" id="UP000008022">
    <property type="component" value="Unassembled WGS sequence"/>
</dbReference>